<evidence type="ECO:0000313" key="2">
    <source>
        <dbReference type="Proteomes" id="UP000321570"/>
    </source>
</evidence>
<reference evidence="1 2" key="1">
    <citation type="submission" date="2019-07" db="EMBL/GenBank/DDBJ databases">
        <authorList>
            <person name="Jastrzebski P J."/>
            <person name="Paukszto L."/>
            <person name="Jastrzebski P J."/>
        </authorList>
    </citation>
    <scope>NUCLEOTIDE SEQUENCE [LARGE SCALE GENOMIC DNA]</scope>
    <source>
        <strain evidence="1 2">WMS-il1</strain>
    </source>
</reference>
<dbReference type="AlphaFoldDB" id="A0A564Z6C2"/>
<accession>A0A564Z6C2</accession>
<dbReference type="EMBL" id="CABIJS010000666">
    <property type="protein sequence ID" value="VUZ54972.1"/>
    <property type="molecule type" value="Genomic_DNA"/>
</dbReference>
<proteinExistence type="predicted"/>
<evidence type="ECO:0000313" key="1">
    <source>
        <dbReference type="EMBL" id="VUZ54972.1"/>
    </source>
</evidence>
<name>A0A564Z6C2_HYMDI</name>
<gene>
    <name evidence="1" type="ORF">WMSIL1_LOCUS12929</name>
</gene>
<dbReference type="Proteomes" id="UP000321570">
    <property type="component" value="Unassembled WGS sequence"/>
</dbReference>
<keyword evidence="2" id="KW-1185">Reference proteome</keyword>
<protein>
    <submittedName>
        <fullName evidence="1">Uncharacterized protein</fullName>
    </submittedName>
</protein>
<sequence>MTCRNTERAEEARREILSIYGEGQPTSLKTNIVNEEIKEFITPLKPDHLIIEDLNLGSFKSLRVFVERRQPCHSPAPTLPSVLFSPSPLLLGRFPLVAYSIRLGPRTSLCSAFWNSYLGLLAASRELLLQPQPGSSSVNISGIL</sequence>
<organism evidence="1 2">
    <name type="scientific">Hymenolepis diminuta</name>
    <name type="common">Rat tapeworm</name>
    <dbReference type="NCBI Taxonomy" id="6216"/>
    <lineage>
        <taxon>Eukaryota</taxon>
        <taxon>Metazoa</taxon>
        <taxon>Spiralia</taxon>
        <taxon>Lophotrochozoa</taxon>
        <taxon>Platyhelminthes</taxon>
        <taxon>Cestoda</taxon>
        <taxon>Eucestoda</taxon>
        <taxon>Cyclophyllidea</taxon>
        <taxon>Hymenolepididae</taxon>
        <taxon>Hymenolepis</taxon>
    </lineage>
</organism>